<comment type="caution">
    <text evidence="2">The sequence shown here is derived from an EMBL/GenBank/DDBJ whole genome shotgun (WGS) entry which is preliminary data.</text>
</comment>
<evidence type="ECO:0000313" key="3">
    <source>
        <dbReference type="Proteomes" id="UP001501474"/>
    </source>
</evidence>
<dbReference type="InterPro" id="IPR003615">
    <property type="entry name" value="HNH_nuc"/>
</dbReference>
<keyword evidence="3" id="KW-1185">Reference proteome</keyword>
<accession>A0ABN3D8V1</accession>
<dbReference type="EMBL" id="BAAART010000033">
    <property type="protein sequence ID" value="GAA2224511.1"/>
    <property type="molecule type" value="Genomic_DNA"/>
</dbReference>
<dbReference type="InterPro" id="IPR044925">
    <property type="entry name" value="His-Me_finger_sf"/>
</dbReference>
<organism evidence="2 3">
    <name type="scientific">Streptomyces indiaensis</name>
    <dbReference type="NCBI Taxonomy" id="284033"/>
    <lineage>
        <taxon>Bacteria</taxon>
        <taxon>Bacillati</taxon>
        <taxon>Actinomycetota</taxon>
        <taxon>Actinomycetes</taxon>
        <taxon>Kitasatosporales</taxon>
        <taxon>Streptomycetaceae</taxon>
        <taxon>Streptomyces</taxon>
    </lineage>
</organism>
<dbReference type="SUPFAM" id="SSF54060">
    <property type="entry name" value="His-Me finger endonucleases"/>
    <property type="match status" value="1"/>
</dbReference>
<reference evidence="2 3" key="1">
    <citation type="journal article" date="2019" name="Int. J. Syst. Evol. Microbiol.">
        <title>The Global Catalogue of Microorganisms (GCM) 10K type strain sequencing project: providing services to taxonomists for standard genome sequencing and annotation.</title>
        <authorList>
            <consortium name="The Broad Institute Genomics Platform"/>
            <consortium name="The Broad Institute Genome Sequencing Center for Infectious Disease"/>
            <person name="Wu L."/>
            <person name="Ma J."/>
        </authorList>
    </citation>
    <scope>NUCLEOTIDE SEQUENCE [LARGE SCALE GENOMIC DNA]</scope>
    <source>
        <strain evidence="2 3">JCM 3053</strain>
    </source>
</reference>
<dbReference type="SMART" id="SM00507">
    <property type="entry name" value="HNHc"/>
    <property type="match status" value="1"/>
</dbReference>
<protein>
    <recommendedName>
        <fullName evidence="1">HNH nuclease domain-containing protein</fullName>
    </recommendedName>
</protein>
<dbReference type="Proteomes" id="UP001501474">
    <property type="component" value="Unassembled WGS sequence"/>
</dbReference>
<dbReference type="CDD" id="cd00085">
    <property type="entry name" value="HNHc"/>
    <property type="match status" value="1"/>
</dbReference>
<dbReference type="Pfam" id="PF13392">
    <property type="entry name" value="HNH_3"/>
    <property type="match status" value="1"/>
</dbReference>
<evidence type="ECO:0000259" key="1">
    <source>
        <dbReference type="SMART" id="SM00507"/>
    </source>
</evidence>
<proteinExistence type="predicted"/>
<sequence>MLTRTAAEASSMVDLMRRVKAPMGSGPRRYLSKRLQHYGIDISHFREESLPERERRSYPEEVLREAAARSTSIREVVEYMGLSPRDSPYGYIRKRLDAFQIDTSHFTGRRDNRSGALFPREEITRAVAASHSLAGVMRMLGLSPVGGSGRARVRHSIESYGLSTAHFTGQAHLRGTASPHRKSATQVLVKLAPGSPRTRTILLRRALDDLGVPHVCNECGTGASWQGRRLVLEVDHINGDRLDNRIGNLRYLCPSCHSQTKTHSRPRRTATACGPVQ</sequence>
<gene>
    <name evidence="2" type="ORF">GCM10010104_15030</name>
</gene>
<feature type="domain" description="HNH nuclease" evidence="1">
    <location>
        <begin position="214"/>
        <end position="258"/>
    </location>
</feature>
<name>A0ABN3D8V1_9ACTN</name>
<evidence type="ECO:0000313" key="2">
    <source>
        <dbReference type="EMBL" id="GAA2224511.1"/>
    </source>
</evidence>